<dbReference type="InterPro" id="IPR005174">
    <property type="entry name" value="KIB1-4_b-propeller"/>
</dbReference>
<dbReference type="EMBL" id="JXTC01000189">
    <property type="protein sequence ID" value="PON82688.1"/>
    <property type="molecule type" value="Genomic_DNA"/>
</dbReference>
<feature type="domain" description="F-box" evidence="1">
    <location>
        <begin position="8"/>
        <end position="42"/>
    </location>
</feature>
<dbReference type="Pfam" id="PF00646">
    <property type="entry name" value="F-box"/>
    <property type="match status" value="1"/>
</dbReference>
<dbReference type="STRING" id="63057.A0A2P5EAV4"/>
<organism evidence="3 4">
    <name type="scientific">Trema orientale</name>
    <name type="common">Charcoal tree</name>
    <name type="synonym">Celtis orientalis</name>
    <dbReference type="NCBI Taxonomy" id="63057"/>
    <lineage>
        <taxon>Eukaryota</taxon>
        <taxon>Viridiplantae</taxon>
        <taxon>Streptophyta</taxon>
        <taxon>Embryophyta</taxon>
        <taxon>Tracheophyta</taxon>
        <taxon>Spermatophyta</taxon>
        <taxon>Magnoliopsida</taxon>
        <taxon>eudicotyledons</taxon>
        <taxon>Gunneridae</taxon>
        <taxon>Pentapetalae</taxon>
        <taxon>rosids</taxon>
        <taxon>fabids</taxon>
        <taxon>Rosales</taxon>
        <taxon>Cannabaceae</taxon>
        <taxon>Trema</taxon>
    </lineage>
</organism>
<dbReference type="InParanoid" id="A0A2P5EAV4"/>
<dbReference type="OrthoDB" id="638130at2759"/>
<feature type="domain" description="KIB1-4 beta-propeller" evidence="2">
    <location>
        <begin position="95"/>
        <end position="358"/>
    </location>
</feature>
<dbReference type="InterPro" id="IPR001810">
    <property type="entry name" value="F-box_dom"/>
</dbReference>
<proteinExistence type="predicted"/>
<dbReference type="Pfam" id="PF03478">
    <property type="entry name" value="Beta-prop_KIB1-4"/>
    <property type="match status" value="1"/>
</dbReference>
<dbReference type="Gene3D" id="1.20.1280.50">
    <property type="match status" value="1"/>
</dbReference>
<dbReference type="AlphaFoldDB" id="A0A2P5EAV4"/>
<evidence type="ECO:0000259" key="1">
    <source>
        <dbReference type="Pfam" id="PF00646"/>
    </source>
</evidence>
<evidence type="ECO:0000313" key="4">
    <source>
        <dbReference type="Proteomes" id="UP000237000"/>
    </source>
</evidence>
<comment type="caution">
    <text evidence="3">The sequence shown here is derived from an EMBL/GenBank/DDBJ whole genome shotgun (WGS) entry which is preliminary data.</text>
</comment>
<dbReference type="InterPro" id="IPR051304">
    <property type="entry name" value="SCF_F-box_domain"/>
</dbReference>
<sequence length="387" mass="43749">MSIGQAQWSDLPRDLLELIADRLQTKTDVTRFRSVCESWRFSVLPFQNRIVLPTKVPHLGPPHFHVPYLGLPHLHVPYLGPPHLRDTSLLLTETTVYYLSPPAGSISSSSSRLWGWLLKLKEGQQQLGQLHLVHPLSPLQIHPLPDSFPKVISALQFRVFEMAKSYTLQFSNLDHCNYKVGLSQNPDCPSLMIVASGVLWHLKLGHDRWTAVEDTVSQLSYEDVIPYQGKFCAVDEFGRTVLFDSNLTITEIASVNSTLCCGDYKNLVESNGELLLVDTYCTRKENTQNGGRKTFKAQKFRVFKLNLDQKRWVELQSLDDQILFLGEDCSFSVSAHNFGGCKGNCIIYTDMDYCFNVFNLDDGSVSPVTLHLEYANIFNPPPILTKA</sequence>
<dbReference type="SUPFAM" id="SSF81383">
    <property type="entry name" value="F-box domain"/>
    <property type="match status" value="1"/>
</dbReference>
<protein>
    <submittedName>
        <fullName evidence="3">F-box domain containing protein</fullName>
    </submittedName>
</protein>
<name>A0A2P5EAV4_TREOI</name>
<dbReference type="InterPro" id="IPR036047">
    <property type="entry name" value="F-box-like_dom_sf"/>
</dbReference>
<dbReference type="PANTHER" id="PTHR47123">
    <property type="entry name" value="F-BOX PROTEIN SKIP23"/>
    <property type="match status" value="1"/>
</dbReference>
<dbReference type="Proteomes" id="UP000237000">
    <property type="component" value="Unassembled WGS sequence"/>
</dbReference>
<accession>A0A2P5EAV4</accession>
<evidence type="ECO:0000313" key="3">
    <source>
        <dbReference type="EMBL" id="PON82688.1"/>
    </source>
</evidence>
<dbReference type="PANTHER" id="PTHR47123:SF15">
    <property type="entry name" value="F-BOX PROTEIN SKIP23"/>
    <property type="match status" value="1"/>
</dbReference>
<reference evidence="4" key="1">
    <citation type="submission" date="2016-06" db="EMBL/GenBank/DDBJ databases">
        <title>Parallel loss of symbiosis genes in relatives of nitrogen-fixing non-legume Parasponia.</title>
        <authorList>
            <person name="Van Velzen R."/>
            <person name="Holmer R."/>
            <person name="Bu F."/>
            <person name="Rutten L."/>
            <person name="Van Zeijl A."/>
            <person name="Liu W."/>
            <person name="Santuari L."/>
            <person name="Cao Q."/>
            <person name="Sharma T."/>
            <person name="Shen D."/>
            <person name="Roswanjaya Y."/>
            <person name="Wardhani T."/>
            <person name="Kalhor M.S."/>
            <person name="Jansen J."/>
            <person name="Van den Hoogen J."/>
            <person name="Gungor B."/>
            <person name="Hartog M."/>
            <person name="Hontelez J."/>
            <person name="Verver J."/>
            <person name="Yang W.-C."/>
            <person name="Schijlen E."/>
            <person name="Repin R."/>
            <person name="Schilthuizen M."/>
            <person name="Schranz E."/>
            <person name="Heidstra R."/>
            <person name="Miyata K."/>
            <person name="Fedorova E."/>
            <person name="Kohlen W."/>
            <person name="Bisseling T."/>
            <person name="Smit S."/>
            <person name="Geurts R."/>
        </authorList>
    </citation>
    <scope>NUCLEOTIDE SEQUENCE [LARGE SCALE GENOMIC DNA]</scope>
    <source>
        <strain evidence="4">cv. RG33-2</strain>
    </source>
</reference>
<keyword evidence="4" id="KW-1185">Reference proteome</keyword>
<evidence type="ECO:0000259" key="2">
    <source>
        <dbReference type="Pfam" id="PF03478"/>
    </source>
</evidence>
<gene>
    <name evidence="3" type="ORF">TorRG33x02_214640</name>
</gene>